<dbReference type="Proteomes" id="UP000605676">
    <property type="component" value="Unassembled WGS sequence"/>
</dbReference>
<proteinExistence type="predicted"/>
<dbReference type="Gene3D" id="2.60.120.260">
    <property type="entry name" value="Galactose-binding domain-like"/>
    <property type="match status" value="1"/>
</dbReference>
<dbReference type="Pfam" id="PF22243">
    <property type="entry name" value="DUF5018-rel"/>
    <property type="match status" value="1"/>
</dbReference>
<dbReference type="Gene3D" id="2.60.40.4120">
    <property type="match status" value="1"/>
</dbReference>
<protein>
    <submittedName>
        <fullName evidence="2">Discoidin domain-containing protein</fullName>
    </submittedName>
</protein>
<reference evidence="2 3" key="1">
    <citation type="submission" date="2021-01" db="EMBL/GenBank/DDBJ databases">
        <title>Carboxyliciviraga sp.nov., isolated from coastal sediments.</title>
        <authorList>
            <person name="Lu D."/>
            <person name="Zhang T."/>
        </authorList>
    </citation>
    <scope>NUCLEOTIDE SEQUENCE [LARGE SCALE GENOMIC DNA]</scope>
    <source>
        <strain evidence="2 3">N1Y132</strain>
    </source>
</reference>
<evidence type="ECO:0000259" key="1">
    <source>
        <dbReference type="PROSITE" id="PS50022"/>
    </source>
</evidence>
<dbReference type="PROSITE" id="PS51257">
    <property type="entry name" value="PROKAR_LIPOPROTEIN"/>
    <property type="match status" value="1"/>
</dbReference>
<dbReference type="InterPro" id="IPR008979">
    <property type="entry name" value="Galactose-bd-like_sf"/>
</dbReference>
<gene>
    <name evidence="2" type="ORF">JIV24_20155</name>
</gene>
<feature type="domain" description="F5/8 type C" evidence="1">
    <location>
        <begin position="149"/>
        <end position="303"/>
    </location>
</feature>
<comment type="caution">
    <text evidence="2">The sequence shown here is derived from an EMBL/GenBank/DDBJ whole genome shotgun (WGS) entry which is preliminary data.</text>
</comment>
<dbReference type="InterPro" id="IPR000421">
    <property type="entry name" value="FA58C"/>
</dbReference>
<accession>A0ABS1HPX6</accession>
<evidence type="ECO:0000313" key="3">
    <source>
        <dbReference type="Proteomes" id="UP000605676"/>
    </source>
</evidence>
<dbReference type="EMBL" id="JAENRR010000083">
    <property type="protein sequence ID" value="MBK3519665.1"/>
    <property type="molecule type" value="Genomic_DNA"/>
</dbReference>
<keyword evidence="3" id="KW-1185">Reference proteome</keyword>
<dbReference type="InterPro" id="IPR054460">
    <property type="entry name" value="DUF5018-rel"/>
</dbReference>
<dbReference type="PROSITE" id="PS50022">
    <property type="entry name" value="FA58C_3"/>
    <property type="match status" value="1"/>
</dbReference>
<evidence type="ECO:0000313" key="2">
    <source>
        <dbReference type="EMBL" id="MBK3519665.1"/>
    </source>
</evidence>
<dbReference type="RefSeq" id="WP_200466884.1">
    <property type="nucleotide sequence ID" value="NZ_JAENRR010000083.1"/>
</dbReference>
<sequence length="304" mass="33607">MKKILLLNIVFVGLLFTSCLKHDLEDLPAFGDTEIISFDFEYRWIESDTIKDGNTVIEVRDQVKVEKMNYEDYSMDTENGTINVVLSAPSSIPSEVAENIELTMIWGYADISTAAKIKPIGDAPVLGKPGDYSVEREYLVTAANGATQKWTINTTLSNKYVLDKSGWAIVDASPFVGDSPVTNVIDGNLGTFWHTPWNASQVPGGEVPDHPHYFTIDMGELKTVVGVTLFKRQTENNGSDSHEVWVSADNEVFTLVAAYDKQIPDNNGVLLPITIQDVRYVKYIAVSGPQVFTHLGELDVIGLK</sequence>
<dbReference type="SUPFAM" id="SSF49785">
    <property type="entry name" value="Galactose-binding domain-like"/>
    <property type="match status" value="1"/>
</dbReference>
<name>A0ABS1HPX6_9BACT</name>
<organism evidence="2 3">
    <name type="scientific">Carboxylicivirga marina</name>
    <dbReference type="NCBI Taxonomy" id="2800988"/>
    <lineage>
        <taxon>Bacteria</taxon>
        <taxon>Pseudomonadati</taxon>
        <taxon>Bacteroidota</taxon>
        <taxon>Bacteroidia</taxon>
        <taxon>Marinilabiliales</taxon>
        <taxon>Marinilabiliaceae</taxon>
        <taxon>Carboxylicivirga</taxon>
    </lineage>
</organism>
<dbReference type="Pfam" id="PF00754">
    <property type="entry name" value="F5_F8_type_C"/>
    <property type="match status" value="1"/>
</dbReference>